<dbReference type="HAMAP" id="MF_01678">
    <property type="entry name" value="Salvage_MtnA"/>
    <property type="match status" value="1"/>
</dbReference>
<evidence type="ECO:0000256" key="5">
    <source>
        <dbReference type="HAMAP-Rule" id="MF_01678"/>
    </source>
</evidence>
<accession>A0A840RF39</accession>
<reference evidence="6 7" key="1">
    <citation type="submission" date="2020-08" db="EMBL/GenBank/DDBJ databases">
        <title>Genomic Encyclopedia of Type Strains, Phase IV (KMG-IV): sequencing the most valuable type-strain genomes for metagenomic binning, comparative biology and taxonomic classification.</title>
        <authorList>
            <person name="Goeker M."/>
        </authorList>
    </citation>
    <scope>NUCLEOTIDE SEQUENCE [LARGE SCALE GENOMIC DNA]</scope>
    <source>
        <strain evidence="6 7">DSM 18233</strain>
    </source>
</reference>
<keyword evidence="1 5" id="KW-0413">Isomerase</keyword>
<gene>
    <name evidence="5" type="primary">mtnA</name>
    <name evidence="6" type="ORF">HNQ50_001907</name>
</gene>
<sequence>MIGSSRSIWREGKVVHVIDQTRLPHHTQVKQLTTLAEVAQAIQDMVVRGAPLIGVTAAYGVALALQAAADDASLATAVQTLIATRPTAVNLRWAVEHVAAQLATVAPAARAEHALLLADELAQADVHTNEAIGEHGAALLQQRWQALGYPARLNVLTHCNAGRLGCVDWGTALAAIYKAHAAGVPVHVWMDETRPRNQGASLTTWELAGRGVPATLIVDNAGGLLMQQGQVDVCIVGADRISARGDVCNKIGTYLKALAAQAHAIPFYVAAPLSTLDWGIVDGVHEIEIEQRSPREVTHISGRNEAGEVVTVQLAPDGTAALNPAFDVTPAVLVTAIVTERGVVPASHAGLASLREPALA</sequence>
<dbReference type="RefSeq" id="WP_221303101.1">
    <property type="nucleotide sequence ID" value="NZ_JACHHN010000003.1"/>
</dbReference>
<comment type="similarity">
    <text evidence="5">Belongs to the EIF-2B alpha/beta/delta subunits family. MtnA subfamily.</text>
</comment>
<feature type="binding site" evidence="5">
    <location>
        <position position="85"/>
    </location>
    <ligand>
        <name>substrate</name>
    </ligand>
</feature>
<dbReference type="GO" id="GO:0046523">
    <property type="term" value="F:S-methyl-5-thioribose-1-phosphate isomerase activity"/>
    <property type="evidence" value="ECO:0007669"/>
    <property type="project" value="UniProtKB-UniRule"/>
</dbReference>
<evidence type="ECO:0000313" key="6">
    <source>
        <dbReference type="EMBL" id="MBB5191184.1"/>
    </source>
</evidence>
<feature type="binding site" evidence="5">
    <location>
        <begin position="249"/>
        <end position="250"/>
    </location>
    <ligand>
        <name>substrate</name>
    </ligand>
</feature>
<dbReference type="UniPathway" id="UPA00904">
    <property type="reaction ID" value="UER00874"/>
</dbReference>
<dbReference type="PANTHER" id="PTHR43475">
    <property type="entry name" value="METHYLTHIORIBOSE-1-PHOSPHATE ISOMERASE"/>
    <property type="match status" value="1"/>
</dbReference>
<comment type="pathway">
    <text evidence="5">Amino-acid biosynthesis; L-methionine biosynthesis via salvage pathway; L-methionine from S-methyl-5-thio-alpha-D-ribose 1-phosphate: step 1/6.</text>
</comment>
<comment type="catalytic activity">
    <reaction evidence="2">
        <text>5-deoxy-alpha-D-ribose 1-phosphate = 5-deoxy-D-ribulose 1-phosphate</text>
        <dbReference type="Rhea" id="RHEA:61296"/>
        <dbReference type="ChEBI" id="CHEBI:58749"/>
        <dbReference type="ChEBI" id="CHEBI:144504"/>
    </reaction>
    <physiologicalReaction direction="left-to-right" evidence="2">
        <dbReference type="Rhea" id="RHEA:61297"/>
    </physiologicalReaction>
</comment>
<evidence type="ECO:0000313" key="7">
    <source>
        <dbReference type="Proteomes" id="UP000543030"/>
    </source>
</evidence>
<dbReference type="InterPro" id="IPR042529">
    <property type="entry name" value="IF_2B-like_C"/>
</dbReference>
<dbReference type="EC" id="5.3.1.23" evidence="5"/>
<dbReference type="InterPro" id="IPR011559">
    <property type="entry name" value="Initiation_fac_2B_a/b/d"/>
</dbReference>
<dbReference type="FunFam" id="1.20.120.420:FF:000003">
    <property type="entry name" value="Methylthioribose-1-phosphate isomerase"/>
    <property type="match status" value="1"/>
</dbReference>
<comment type="caution">
    <text evidence="6">The sequence shown here is derived from an EMBL/GenBank/DDBJ whole genome shotgun (WGS) entry which is preliminary data.</text>
</comment>
<dbReference type="InterPro" id="IPR037171">
    <property type="entry name" value="NagB/RpiA_transferase-like"/>
</dbReference>
<feature type="active site" description="Proton donor" evidence="5">
    <location>
        <position position="239"/>
    </location>
</feature>
<evidence type="ECO:0000256" key="2">
    <source>
        <dbReference type="ARBA" id="ARBA00050906"/>
    </source>
</evidence>
<comment type="function">
    <text evidence="4">Catalyzes the interconversion of methylthioribose-1-phosphate (MTR-1-P) into methylthioribulose-1-phosphate (MTRu-1-P). Also catalyzes the interconversion of 5-deoxyribose 1-phosphate and 5-deoxyribulose 1-phosphate. Part of a bifunctional DHAP-shunt salvage pathway for SAM by-products.</text>
</comment>
<proteinExistence type="inferred from homology"/>
<dbReference type="NCBIfam" id="NF004326">
    <property type="entry name" value="PRK05720.1"/>
    <property type="match status" value="1"/>
</dbReference>
<dbReference type="Gene3D" id="3.40.50.10470">
    <property type="entry name" value="Translation initiation factor eif-2b, domain 2"/>
    <property type="match status" value="1"/>
</dbReference>
<evidence type="ECO:0000256" key="4">
    <source>
        <dbReference type="ARBA" id="ARBA00058145"/>
    </source>
</evidence>
<dbReference type="SUPFAM" id="SSF100950">
    <property type="entry name" value="NagB/RpiA/CoA transferase-like"/>
    <property type="match status" value="1"/>
</dbReference>
<dbReference type="InterPro" id="IPR005251">
    <property type="entry name" value="IF-M1Pi"/>
</dbReference>
<name>A0A840RF39_9NEIS</name>
<evidence type="ECO:0000256" key="1">
    <source>
        <dbReference type="ARBA" id="ARBA00023235"/>
    </source>
</evidence>
<dbReference type="Gene3D" id="1.20.120.420">
    <property type="entry name" value="translation initiation factor eif-2b, domain 1"/>
    <property type="match status" value="1"/>
</dbReference>
<feature type="binding site" evidence="5">
    <location>
        <begin position="48"/>
        <end position="50"/>
    </location>
    <ligand>
        <name>substrate</name>
    </ligand>
</feature>
<comment type="catalytic activity">
    <reaction evidence="3">
        <text>5-(methylsulfanyl)-alpha-D-ribose 1-phosphate = 5-(methylsulfanyl)-D-ribulose 1-phosphate</text>
        <dbReference type="Rhea" id="RHEA:19989"/>
        <dbReference type="ChEBI" id="CHEBI:58533"/>
        <dbReference type="ChEBI" id="CHEBI:58548"/>
        <dbReference type="EC" id="5.3.1.23"/>
    </reaction>
    <physiologicalReaction direction="left-to-right" evidence="3">
        <dbReference type="Rhea" id="RHEA:19990"/>
    </physiologicalReaction>
</comment>
<dbReference type="FunFam" id="3.40.50.10470:FF:000006">
    <property type="entry name" value="Methylthioribose-1-phosphate isomerase"/>
    <property type="match status" value="1"/>
</dbReference>
<dbReference type="EMBL" id="JACHHN010000003">
    <property type="protein sequence ID" value="MBB5191184.1"/>
    <property type="molecule type" value="Genomic_DNA"/>
</dbReference>
<dbReference type="AlphaFoldDB" id="A0A840RF39"/>
<feature type="binding site" evidence="5">
    <location>
        <position position="198"/>
    </location>
    <ligand>
        <name>substrate</name>
    </ligand>
</feature>
<organism evidence="6 7">
    <name type="scientific">Silvimonas terrae</name>
    <dbReference type="NCBI Taxonomy" id="300266"/>
    <lineage>
        <taxon>Bacteria</taxon>
        <taxon>Pseudomonadati</taxon>
        <taxon>Pseudomonadota</taxon>
        <taxon>Betaproteobacteria</taxon>
        <taxon>Neisseriales</taxon>
        <taxon>Chitinibacteraceae</taxon>
        <taxon>Silvimonas</taxon>
    </lineage>
</organism>
<dbReference type="GO" id="GO:0019509">
    <property type="term" value="P:L-methionine salvage from methylthioadenosine"/>
    <property type="evidence" value="ECO:0007669"/>
    <property type="project" value="UniProtKB-UniRule"/>
</dbReference>
<dbReference type="InterPro" id="IPR000649">
    <property type="entry name" value="IF-2B-related"/>
</dbReference>
<protein>
    <recommendedName>
        <fullName evidence="5">Methylthioribose-1-phosphate isomerase</fullName>
        <shortName evidence="5">M1Pi</shortName>
        <shortName evidence="5">MTR-1-P isomerase</shortName>
        <ecNumber evidence="5">5.3.1.23</ecNumber>
    </recommendedName>
    <alternativeName>
        <fullName evidence="5">S-methyl-5-thioribose-1-phosphate isomerase</fullName>
    </alternativeName>
</protein>
<keyword evidence="5" id="KW-0028">Amino-acid biosynthesis</keyword>
<feature type="site" description="Transition state stabilizer" evidence="5">
    <location>
        <position position="159"/>
    </location>
</feature>
<dbReference type="NCBIfam" id="TIGR00524">
    <property type="entry name" value="eIF-2B_rel"/>
    <property type="match status" value="1"/>
</dbReference>
<dbReference type="Pfam" id="PF01008">
    <property type="entry name" value="IF-2B"/>
    <property type="match status" value="1"/>
</dbReference>
<dbReference type="InterPro" id="IPR027363">
    <property type="entry name" value="M1Pi_N"/>
</dbReference>
<keyword evidence="5" id="KW-0486">Methionine biosynthesis</keyword>
<evidence type="ECO:0000256" key="3">
    <source>
        <dbReference type="ARBA" id="ARBA00051169"/>
    </source>
</evidence>
<dbReference type="Proteomes" id="UP000543030">
    <property type="component" value="Unassembled WGS sequence"/>
</dbReference>
<dbReference type="PANTHER" id="PTHR43475:SF1">
    <property type="entry name" value="METHYLTHIORIBOSE-1-PHOSPHATE ISOMERASE"/>
    <property type="match status" value="1"/>
</dbReference>
<dbReference type="NCBIfam" id="TIGR00512">
    <property type="entry name" value="salvage_mtnA"/>
    <property type="match status" value="1"/>
</dbReference>
<keyword evidence="7" id="KW-1185">Reference proteome</keyword>